<name>A0A830H695_9CHLO</name>
<dbReference type="AlphaFoldDB" id="A0A830H695"/>
<gene>
    <name evidence="1" type="ORF">PPROV_000132100</name>
</gene>
<proteinExistence type="predicted"/>
<reference evidence="1" key="1">
    <citation type="submission" date="2020-10" db="EMBL/GenBank/DDBJ databases">
        <title>Unveiling of a novel bifunctional photoreceptor, Dualchrome1, isolated from a cosmopolitan green alga.</title>
        <authorList>
            <person name="Suzuki S."/>
            <person name="Kawachi M."/>
        </authorList>
    </citation>
    <scope>NUCLEOTIDE SEQUENCE</scope>
    <source>
        <strain evidence="1">NIES 2893</strain>
    </source>
</reference>
<accession>A0A830H695</accession>
<sequence>MTRGLGLEAVLTKALPPSLRFIAWSTNFECGFVAIASAMNCARRVCTGSPRLSPHALVMIAWHACLLPFVLRGTNQLLHEMFAQAASRYDNPINREVWACVWCVSSMRMLISFSDGIAARRFRDRGAIAFGMYAALPVDMSLTKVAHRCLLAPTTTHDERMHAAAKLLHNCQPAGKEVEKAAHLHFAPLCDASQGMMPRLWKVNGAGGPKGIGPYHVCIRVVPLPLPHGWRRSF</sequence>
<evidence type="ECO:0000313" key="2">
    <source>
        <dbReference type="Proteomes" id="UP000660262"/>
    </source>
</evidence>
<comment type="caution">
    <text evidence="1">The sequence shown here is derived from an EMBL/GenBank/DDBJ whole genome shotgun (WGS) entry which is preliminary data.</text>
</comment>
<protein>
    <submittedName>
        <fullName evidence="1">Uncharacterized protein</fullName>
    </submittedName>
</protein>
<organism evidence="1 2">
    <name type="scientific">Pycnococcus provasolii</name>
    <dbReference type="NCBI Taxonomy" id="41880"/>
    <lineage>
        <taxon>Eukaryota</taxon>
        <taxon>Viridiplantae</taxon>
        <taxon>Chlorophyta</taxon>
        <taxon>Pseudoscourfieldiophyceae</taxon>
        <taxon>Pseudoscourfieldiales</taxon>
        <taxon>Pycnococcaceae</taxon>
        <taxon>Pycnococcus</taxon>
    </lineage>
</organism>
<dbReference type="EMBL" id="BNJQ01000003">
    <property type="protein sequence ID" value="GHP02565.1"/>
    <property type="molecule type" value="Genomic_DNA"/>
</dbReference>
<dbReference type="Proteomes" id="UP000660262">
    <property type="component" value="Unassembled WGS sequence"/>
</dbReference>
<keyword evidence="2" id="KW-1185">Reference proteome</keyword>
<evidence type="ECO:0000313" key="1">
    <source>
        <dbReference type="EMBL" id="GHP02565.1"/>
    </source>
</evidence>